<dbReference type="InterPro" id="IPR016161">
    <property type="entry name" value="Ald_DH/histidinol_DH"/>
</dbReference>
<evidence type="ECO:0000313" key="3">
    <source>
        <dbReference type="Proteomes" id="UP000680067"/>
    </source>
</evidence>
<protein>
    <submittedName>
        <fullName evidence="2">Gamma-glutamyl-phosphate reductase</fullName>
    </submittedName>
</protein>
<dbReference type="EMBL" id="JAGSPN010000284">
    <property type="protein sequence ID" value="MBR7784506.1"/>
    <property type="molecule type" value="Genomic_DNA"/>
</dbReference>
<dbReference type="SUPFAM" id="SSF53720">
    <property type="entry name" value="ALDH-like"/>
    <property type="match status" value="1"/>
</dbReference>
<gene>
    <name evidence="2" type="ORF">KDM89_20440</name>
</gene>
<reference evidence="2" key="1">
    <citation type="submission" date="2021-04" db="EMBL/GenBank/DDBJ databases">
        <title>novel species isolated from subtropical streams in China.</title>
        <authorList>
            <person name="Lu H."/>
        </authorList>
    </citation>
    <scope>NUCLEOTIDE SEQUENCE</scope>
    <source>
        <strain evidence="2">LFS511W</strain>
    </source>
</reference>
<dbReference type="PANTHER" id="PTHR11063">
    <property type="entry name" value="GLUTAMATE SEMIALDEHYDE DEHYDROGENASE"/>
    <property type="match status" value="1"/>
</dbReference>
<feature type="non-terminal residue" evidence="2">
    <location>
        <position position="1"/>
    </location>
</feature>
<proteinExistence type="predicted"/>
<dbReference type="AlphaFoldDB" id="A0A941DTJ4"/>
<evidence type="ECO:0000313" key="2">
    <source>
        <dbReference type="EMBL" id="MBR7784506.1"/>
    </source>
</evidence>
<organism evidence="2 3">
    <name type="scientific">Undibacterium luofuense</name>
    <dbReference type="NCBI Taxonomy" id="2828733"/>
    <lineage>
        <taxon>Bacteria</taxon>
        <taxon>Pseudomonadati</taxon>
        <taxon>Pseudomonadota</taxon>
        <taxon>Betaproteobacteria</taxon>
        <taxon>Burkholderiales</taxon>
        <taxon>Oxalobacteraceae</taxon>
        <taxon>Undibacterium</taxon>
    </lineage>
</organism>
<dbReference type="Gene3D" id="3.40.605.10">
    <property type="entry name" value="Aldehyde Dehydrogenase, Chain A, domain 1"/>
    <property type="match status" value="1"/>
</dbReference>
<dbReference type="PANTHER" id="PTHR11063:SF8">
    <property type="entry name" value="DELTA-1-PYRROLINE-5-CARBOXYLATE SYNTHASE"/>
    <property type="match status" value="1"/>
</dbReference>
<dbReference type="Proteomes" id="UP000680067">
    <property type="component" value="Unassembled WGS sequence"/>
</dbReference>
<keyword evidence="3" id="KW-1185">Reference proteome</keyword>
<feature type="non-terminal residue" evidence="2">
    <location>
        <position position="121"/>
    </location>
</feature>
<keyword evidence="1" id="KW-0560">Oxidoreductase</keyword>
<dbReference type="GO" id="GO:0004350">
    <property type="term" value="F:glutamate-5-semialdehyde dehydrogenase activity"/>
    <property type="evidence" value="ECO:0007669"/>
    <property type="project" value="TreeGrafter"/>
</dbReference>
<evidence type="ECO:0000256" key="1">
    <source>
        <dbReference type="ARBA" id="ARBA00023002"/>
    </source>
</evidence>
<accession>A0A941DTJ4</accession>
<comment type="caution">
    <text evidence="2">The sequence shown here is derived from an EMBL/GenBank/DDBJ whole genome shotgun (WGS) entry which is preliminary data.</text>
</comment>
<sequence length="121" mass="12545">LDRLTLSDQAITTMATGLEQMIALPDPVGEISDMKFRPSGIQVGKMRVPLGVIGIIYEARPNVTVDAAGLCIKSGNATILRGGSEAIHCNRALASLVMEGLSGAGLPADAVQIVETTDRAA</sequence>
<name>A0A941DTJ4_9BURK</name>
<dbReference type="InterPro" id="IPR016162">
    <property type="entry name" value="Ald_DH_N"/>
</dbReference>